<dbReference type="SUPFAM" id="SSF55785">
    <property type="entry name" value="PYP-like sensor domain (PAS domain)"/>
    <property type="match status" value="1"/>
</dbReference>
<dbReference type="Pfam" id="PF08448">
    <property type="entry name" value="PAS_4"/>
    <property type="match status" value="1"/>
</dbReference>
<keyword evidence="6" id="KW-0418">Kinase</keyword>
<dbReference type="InterPro" id="IPR003594">
    <property type="entry name" value="HATPase_dom"/>
</dbReference>
<keyword evidence="3" id="KW-0597">Phosphoprotein</keyword>
<evidence type="ECO:0000256" key="3">
    <source>
        <dbReference type="ARBA" id="ARBA00022553"/>
    </source>
</evidence>
<dbReference type="InterPro" id="IPR035965">
    <property type="entry name" value="PAS-like_dom_sf"/>
</dbReference>
<dbReference type="InterPro" id="IPR005467">
    <property type="entry name" value="His_kinase_dom"/>
</dbReference>
<name>A0A8J7JD30_9BACT</name>
<dbReference type="PROSITE" id="PS50112">
    <property type="entry name" value="PAS"/>
    <property type="match status" value="1"/>
</dbReference>
<dbReference type="GO" id="GO:0000155">
    <property type="term" value="F:phosphorelay sensor kinase activity"/>
    <property type="evidence" value="ECO:0007669"/>
    <property type="project" value="InterPro"/>
</dbReference>
<keyword evidence="4" id="KW-0808">Transferase</keyword>
<evidence type="ECO:0000256" key="8">
    <source>
        <dbReference type="ARBA" id="ARBA00023012"/>
    </source>
</evidence>
<dbReference type="CDD" id="cd00082">
    <property type="entry name" value="HisKA"/>
    <property type="match status" value="1"/>
</dbReference>
<evidence type="ECO:0000259" key="11">
    <source>
        <dbReference type="PROSITE" id="PS50112"/>
    </source>
</evidence>
<dbReference type="AlphaFoldDB" id="A0A8J7JD30"/>
<evidence type="ECO:0000256" key="6">
    <source>
        <dbReference type="ARBA" id="ARBA00022777"/>
    </source>
</evidence>
<keyword evidence="5" id="KW-0547">Nucleotide-binding</keyword>
<dbReference type="Pfam" id="PF02518">
    <property type="entry name" value="HATPase_c"/>
    <property type="match status" value="1"/>
</dbReference>
<dbReference type="Proteomes" id="UP000636888">
    <property type="component" value="Unassembled WGS sequence"/>
</dbReference>
<dbReference type="EC" id="2.7.13.3" evidence="2"/>
<dbReference type="PANTHER" id="PTHR43065">
    <property type="entry name" value="SENSOR HISTIDINE KINASE"/>
    <property type="match status" value="1"/>
</dbReference>
<evidence type="ECO:0000256" key="5">
    <source>
        <dbReference type="ARBA" id="ARBA00022741"/>
    </source>
</evidence>
<keyword evidence="9" id="KW-0175">Coiled coil</keyword>
<evidence type="ECO:0000256" key="4">
    <source>
        <dbReference type="ARBA" id="ARBA00022679"/>
    </source>
</evidence>
<protein>
    <recommendedName>
        <fullName evidence="2">histidine kinase</fullName>
        <ecNumber evidence="2">2.7.13.3</ecNumber>
    </recommendedName>
</protein>
<dbReference type="PROSITE" id="PS50109">
    <property type="entry name" value="HIS_KIN"/>
    <property type="match status" value="1"/>
</dbReference>
<dbReference type="Gene3D" id="1.10.287.130">
    <property type="match status" value="1"/>
</dbReference>
<dbReference type="InterPro" id="IPR036097">
    <property type="entry name" value="HisK_dim/P_sf"/>
</dbReference>
<dbReference type="InterPro" id="IPR000014">
    <property type="entry name" value="PAS"/>
</dbReference>
<dbReference type="CDD" id="cd00130">
    <property type="entry name" value="PAS"/>
    <property type="match status" value="1"/>
</dbReference>
<evidence type="ECO:0000256" key="2">
    <source>
        <dbReference type="ARBA" id="ARBA00012438"/>
    </source>
</evidence>
<dbReference type="Gene3D" id="3.30.565.10">
    <property type="entry name" value="Histidine kinase-like ATPase, C-terminal domain"/>
    <property type="match status" value="1"/>
</dbReference>
<evidence type="ECO:0000256" key="9">
    <source>
        <dbReference type="SAM" id="Coils"/>
    </source>
</evidence>
<dbReference type="GO" id="GO:0005524">
    <property type="term" value="F:ATP binding"/>
    <property type="evidence" value="ECO:0007669"/>
    <property type="project" value="UniProtKB-KW"/>
</dbReference>
<dbReference type="SMART" id="SM00091">
    <property type="entry name" value="PAS"/>
    <property type="match status" value="1"/>
</dbReference>
<feature type="coiled-coil region" evidence="9">
    <location>
        <begin position="46"/>
        <end position="77"/>
    </location>
</feature>
<dbReference type="PANTHER" id="PTHR43065:SF10">
    <property type="entry name" value="PEROXIDE STRESS-ACTIVATED HISTIDINE KINASE MAK3"/>
    <property type="match status" value="1"/>
</dbReference>
<feature type="domain" description="PAS" evidence="11">
    <location>
        <begin position="70"/>
        <end position="140"/>
    </location>
</feature>
<keyword evidence="7" id="KW-0067">ATP-binding</keyword>
<dbReference type="PRINTS" id="PR00344">
    <property type="entry name" value="BCTRLSENSOR"/>
</dbReference>
<dbReference type="EMBL" id="JAEMHM010000008">
    <property type="protein sequence ID" value="MBJ6725241.1"/>
    <property type="molecule type" value="Genomic_DNA"/>
</dbReference>
<feature type="domain" description="Histidine kinase" evidence="10">
    <location>
        <begin position="236"/>
        <end position="447"/>
    </location>
</feature>
<evidence type="ECO:0000259" key="10">
    <source>
        <dbReference type="PROSITE" id="PS50109"/>
    </source>
</evidence>
<dbReference type="InterPro" id="IPR036890">
    <property type="entry name" value="HATPase_C_sf"/>
</dbReference>
<keyword evidence="13" id="KW-1185">Reference proteome</keyword>
<dbReference type="InterPro" id="IPR003661">
    <property type="entry name" value="HisK_dim/P_dom"/>
</dbReference>
<proteinExistence type="predicted"/>
<evidence type="ECO:0000256" key="7">
    <source>
        <dbReference type="ARBA" id="ARBA00022840"/>
    </source>
</evidence>
<comment type="caution">
    <text evidence="12">The sequence shown here is derived from an EMBL/GenBank/DDBJ whole genome shotgun (WGS) entry which is preliminary data.</text>
</comment>
<reference evidence="12" key="1">
    <citation type="submission" date="2020-12" db="EMBL/GenBank/DDBJ databases">
        <title>Geomonas sp. Red875, isolated from river sediment.</title>
        <authorList>
            <person name="Xu Z."/>
            <person name="Zhang Z."/>
            <person name="Masuda Y."/>
            <person name="Itoh H."/>
            <person name="Senoo K."/>
        </authorList>
    </citation>
    <scope>NUCLEOTIDE SEQUENCE</scope>
    <source>
        <strain evidence="12">Red875</strain>
    </source>
</reference>
<dbReference type="SMART" id="SM00387">
    <property type="entry name" value="HATPase_c"/>
    <property type="match status" value="1"/>
</dbReference>
<dbReference type="SUPFAM" id="SSF47384">
    <property type="entry name" value="Homodimeric domain of signal transducing histidine kinase"/>
    <property type="match status" value="1"/>
</dbReference>
<comment type="catalytic activity">
    <reaction evidence="1">
        <text>ATP + protein L-histidine = ADP + protein N-phospho-L-histidine.</text>
        <dbReference type="EC" id="2.7.13.3"/>
    </reaction>
</comment>
<evidence type="ECO:0000313" key="13">
    <source>
        <dbReference type="Proteomes" id="UP000636888"/>
    </source>
</evidence>
<evidence type="ECO:0000313" key="12">
    <source>
        <dbReference type="EMBL" id="MBJ6725241.1"/>
    </source>
</evidence>
<dbReference type="InterPro" id="IPR013656">
    <property type="entry name" value="PAS_4"/>
</dbReference>
<sequence length="447" mass="49859">MKTDKDTSPPTEPAELRRLAEERLKAQRSAQATNNVQETQYLVHELQVHQIELEMQNDELRRARDEVETLLEKYTDLYDFAPTGYFTLDAGGFILAANLRGAGLLGIDRAKLLGRDFGLFVDREARPLYQECRNKVLAGQEKVTVEVPLATEGNRPRFVQIEAVADGSGKECRVALVDITERRLAQDLAVQKSRELEEINRSLEERIRQAVDDLRQRDQMLIIQDRLAVMGDMINSIAHQWRQPLNILALLIQQLPIFFKSGGVTAEFLEENVEKGMEVIDHLSRTVEDFRNFFSPDKKKVTFSIGEEIKRTLSLVAGSFQAQKIAIVVDLQGDPQAFGYPNEYAQVLLNILMNARDALVEKNIAVPVISIRAAEAGGTSVVTISDNAGGVPEGILDRLFDPYFTTKGPEKGTGIGLYLSKAIIVKNMGGRLTVCNTGSGAEFRIEV</sequence>
<dbReference type="SUPFAM" id="SSF55874">
    <property type="entry name" value="ATPase domain of HSP90 chaperone/DNA topoisomerase II/histidine kinase"/>
    <property type="match status" value="1"/>
</dbReference>
<dbReference type="Gene3D" id="3.30.450.20">
    <property type="entry name" value="PAS domain"/>
    <property type="match status" value="1"/>
</dbReference>
<dbReference type="RefSeq" id="WP_199384132.1">
    <property type="nucleotide sequence ID" value="NZ_JAEMHM010000008.1"/>
</dbReference>
<gene>
    <name evidence="12" type="ORF">JFN93_11020</name>
</gene>
<organism evidence="12 13">
    <name type="scientific">Geomesophilobacter sediminis</name>
    <dbReference type="NCBI Taxonomy" id="2798584"/>
    <lineage>
        <taxon>Bacteria</taxon>
        <taxon>Pseudomonadati</taxon>
        <taxon>Thermodesulfobacteriota</taxon>
        <taxon>Desulfuromonadia</taxon>
        <taxon>Geobacterales</taxon>
        <taxon>Geobacteraceae</taxon>
        <taxon>Geomesophilobacter</taxon>
    </lineage>
</organism>
<accession>A0A8J7JD30</accession>
<dbReference type="InterPro" id="IPR004358">
    <property type="entry name" value="Sig_transdc_His_kin-like_C"/>
</dbReference>
<evidence type="ECO:0000256" key="1">
    <source>
        <dbReference type="ARBA" id="ARBA00000085"/>
    </source>
</evidence>
<keyword evidence="8" id="KW-0902">Two-component regulatory system</keyword>